<feature type="compositionally biased region" description="Low complexity" evidence="1">
    <location>
        <begin position="409"/>
        <end position="433"/>
    </location>
</feature>
<feature type="region of interest" description="Disordered" evidence="1">
    <location>
        <begin position="805"/>
        <end position="833"/>
    </location>
</feature>
<organism evidence="2 3">
    <name type="scientific">Piromyces finnis</name>
    <dbReference type="NCBI Taxonomy" id="1754191"/>
    <lineage>
        <taxon>Eukaryota</taxon>
        <taxon>Fungi</taxon>
        <taxon>Fungi incertae sedis</taxon>
        <taxon>Chytridiomycota</taxon>
        <taxon>Chytridiomycota incertae sedis</taxon>
        <taxon>Neocallimastigomycetes</taxon>
        <taxon>Neocallimastigales</taxon>
        <taxon>Neocallimastigaceae</taxon>
        <taxon>Piromyces</taxon>
    </lineage>
</organism>
<sequence length="1075" mass="120343">MNTTSNFIDSNDKIGNDLNQYKDSKLISENSSNKDIKNESSSALWNLINSFSRNLFLKNKSKEKNIVENDEKENINNVNCDENIKFIDSPFPEELKKEEIDLYNKFMTRNNNSNLNPNIYKLPLHSSKRHNKILRSSSDSMNSYDSDSSEDSISDMNQPFYMPFYSRDSLNNTLTNEKSMNNLAPTQLKNHKPTSIPIYTNEFEHHHKQMAETSYILSSSVLAMQFDHTLTFSPSSENLYDHRHGLNTTPIKENESMSFEDFNDLKEKPSDGLLGSLRESKNLHFSGDFDETNHLNISDFEESNRINNYLNISVDYCDKYINNSKANKTNSGISEKKLVHGDLIDPQNNIEIITNGIPIATLHASVADRKVIENELIKEVIDGNLSEDLNNKKLSTSPFSVHSVHSIQSNRLSSSPEGSSSLSSKRSNNSISSIKKKDHQSHDNYTIDEVVHHYEKRHNSEGSADKRNNKFCSKCKNDIRCLSPSGAMPCCSCRNDIRTISPKLASSSPKSFTSTHPNHKKSLSSDIAVHSISKESTENHALFNKNTNVYNAMNQTSLDDIKFSKNTNVFNAIASPITTLPLEKVREMKEVISKKVPVEIKDDNRVIAHQIANPSAPIKTIKVMSKNQTVLKDMEHLEDESFNINGNSSSAAPVTNKLDKNTGNLDLTNVNTSSLIHAIQNDSILVNKTTCNANPSPNVNSTNAINPISEETNNNNNNNNNNNSKDNKYTQNEVSTFSHLSNTVVIERPSDHDQLVKPAIDTNFLMASKYDSTIMDEKLSVPEEDAILTNPINLLLNESSVTSPKESAVQASSSFETPSTSNSKKTSTVESPINISTTKDNKISSHYLNQNEKFIDTFNYIEIPPSTKHKKRVSVSIDQESTEKVLSNTFSGLDDEKEKEKQEAKKEVVKSLSSEEISREIDKEYRKIQAQIKNDIENNSTHDDLESEISILSPYSPNNINILEQEVSLESAIPIRSAVVTECSQSPFSMTEGKHKGTRSRARSRAQSLNHLRNRSFSGKLGLGSFGLGLANLTNLTENGELAITEDNIYLYNLENDASLDGLSTVSSNLSINLK</sequence>
<comment type="caution">
    <text evidence="2">The sequence shown here is derived from an EMBL/GenBank/DDBJ whole genome shotgun (WGS) entry which is preliminary data.</text>
</comment>
<feature type="region of interest" description="Disordered" evidence="1">
    <location>
        <begin position="504"/>
        <end position="523"/>
    </location>
</feature>
<dbReference type="OrthoDB" id="2152685at2759"/>
<evidence type="ECO:0000313" key="2">
    <source>
        <dbReference type="EMBL" id="ORX53393.1"/>
    </source>
</evidence>
<dbReference type="AlphaFoldDB" id="A0A1Y1VDL5"/>
<protein>
    <submittedName>
        <fullName evidence="2">Uncharacterized protein</fullName>
    </submittedName>
</protein>
<feature type="compositionally biased region" description="Polar residues" evidence="1">
    <location>
        <begin position="504"/>
        <end position="516"/>
    </location>
</feature>
<reference evidence="2 3" key="2">
    <citation type="submission" date="2016-08" db="EMBL/GenBank/DDBJ databases">
        <title>Pervasive Adenine N6-methylation of Active Genes in Fungi.</title>
        <authorList>
            <consortium name="DOE Joint Genome Institute"/>
            <person name="Mondo S.J."/>
            <person name="Dannebaum R.O."/>
            <person name="Kuo R.C."/>
            <person name="Labutti K."/>
            <person name="Haridas S."/>
            <person name="Kuo A."/>
            <person name="Salamov A."/>
            <person name="Ahrendt S.R."/>
            <person name="Lipzen A."/>
            <person name="Sullivan W."/>
            <person name="Andreopoulos W.B."/>
            <person name="Clum A."/>
            <person name="Lindquist E."/>
            <person name="Daum C."/>
            <person name="Ramamoorthy G.K."/>
            <person name="Gryganskyi A."/>
            <person name="Culley D."/>
            <person name="Magnuson J.K."/>
            <person name="James T.Y."/>
            <person name="O'Malley M.A."/>
            <person name="Stajich J.E."/>
            <person name="Spatafora J.W."/>
            <person name="Visel A."/>
            <person name="Grigoriev I.V."/>
        </authorList>
    </citation>
    <scope>NUCLEOTIDE SEQUENCE [LARGE SCALE GENOMIC DNA]</scope>
    <source>
        <strain evidence="3">finn</strain>
    </source>
</reference>
<dbReference type="Proteomes" id="UP000193719">
    <property type="component" value="Unassembled WGS sequence"/>
</dbReference>
<evidence type="ECO:0000256" key="1">
    <source>
        <dbReference type="SAM" id="MobiDB-lite"/>
    </source>
</evidence>
<feature type="compositionally biased region" description="Polar residues" evidence="1">
    <location>
        <begin position="695"/>
        <end position="712"/>
    </location>
</feature>
<name>A0A1Y1VDL5_9FUNG</name>
<feature type="region of interest" description="Disordered" evidence="1">
    <location>
        <begin position="406"/>
        <end position="443"/>
    </location>
</feature>
<reference evidence="2 3" key="1">
    <citation type="submission" date="2016-08" db="EMBL/GenBank/DDBJ databases">
        <title>Genomes of anaerobic fungi encode conserved fungal cellulosomes for biomass hydrolysis.</title>
        <authorList>
            <consortium name="DOE Joint Genome Institute"/>
            <person name="Haitjema C.H."/>
            <person name="Gilmore S.P."/>
            <person name="Henske J.K."/>
            <person name="Solomon K.V."/>
            <person name="De Groot R."/>
            <person name="Kuo A."/>
            <person name="Mondo S.J."/>
            <person name="Salamov A.A."/>
            <person name="Labutti K."/>
            <person name="Zhao Z."/>
            <person name="Chiniquy J."/>
            <person name="Barry K."/>
            <person name="Brewer H.M."/>
            <person name="Purvine S.O."/>
            <person name="Wright A.T."/>
            <person name="Boxma B."/>
            <person name="Van Alen T."/>
            <person name="Hackstein J.H."/>
            <person name="Baker S.E."/>
            <person name="Grigoriev I.V."/>
            <person name="O'Malley M.A."/>
        </authorList>
    </citation>
    <scope>NUCLEOTIDE SEQUENCE [LARGE SCALE GENOMIC DNA]</scope>
    <source>
        <strain evidence="3">finn</strain>
    </source>
</reference>
<evidence type="ECO:0000313" key="3">
    <source>
        <dbReference type="Proteomes" id="UP000193719"/>
    </source>
</evidence>
<feature type="compositionally biased region" description="Low complexity" evidence="1">
    <location>
        <begin position="812"/>
        <end position="828"/>
    </location>
</feature>
<gene>
    <name evidence="2" type="ORF">BCR36DRAFT_396631</name>
</gene>
<accession>A0A1Y1VDL5</accession>
<feature type="compositionally biased region" description="Low complexity" evidence="1">
    <location>
        <begin position="713"/>
        <end position="723"/>
    </location>
</feature>
<keyword evidence="3" id="KW-1185">Reference proteome</keyword>
<feature type="region of interest" description="Disordered" evidence="1">
    <location>
        <begin position="695"/>
        <end position="729"/>
    </location>
</feature>
<proteinExistence type="predicted"/>
<dbReference type="EMBL" id="MCFH01000013">
    <property type="protein sequence ID" value="ORX53393.1"/>
    <property type="molecule type" value="Genomic_DNA"/>
</dbReference>